<dbReference type="VEuPathDB" id="FungiDB:Z518_03841"/>
<dbReference type="GeneID" id="25291912"/>
<proteinExistence type="predicted"/>
<dbReference type="Proteomes" id="UP000053617">
    <property type="component" value="Unassembled WGS sequence"/>
</dbReference>
<keyword evidence="2" id="KW-1185">Reference proteome</keyword>
<dbReference type="AlphaFoldDB" id="A0A0D2H641"/>
<organism evidence="1 2">
    <name type="scientific">Rhinocladiella mackenziei CBS 650.93</name>
    <dbReference type="NCBI Taxonomy" id="1442369"/>
    <lineage>
        <taxon>Eukaryota</taxon>
        <taxon>Fungi</taxon>
        <taxon>Dikarya</taxon>
        <taxon>Ascomycota</taxon>
        <taxon>Pezizomycotina</taxon>
        <taxon>Eurotiomycetes</taxon>
        <taxon>Chaetothyriomycetidae</taxon>
        <taxon>Chaetothyriales</taxon>
        <taxon>Herpotrichiellaceae</taxon>
        <taxon>Rhinocladiella</taxon>
    </lineage>
</organism>
<dbReference type="InterPro" id="IPR002347">
    <property type="entry name" value="SDR_fam"/>
</dbReference>
<dbReference type="RefSeq" id="XP_013273004.1">
    <property type="nucleotide sequence ID" value="XM_013417550.1"/>
</dbReference>
<dbReference type="HOGENOM" id="CLU_2062755_0_0_1"/>
<gene>
    <name evidence="1" type="ORF">Z518_03841</name>
</gene>
<evidence type="ECO:0000313" key="2">
    <source>
        <dbReference type="Proteomes" id="UP000053617"/>
    </source>
</evidence>
<accession>A0A0D2H641</accession>
<sequence length="119" mass="13195">MAGKVEVSEVAWRAGVASGIDQRTHRKKRMLYRQISQKMGNFKCDVSSPKSITSAYAPAKETFTWIDYSVQCAGIIVFGAPSVNCFVEDFDKQYAIKIMRSPPLDSKAYPEAQIPAGRA</sequence>
<protein>
    <submittedName>
        <fullName evidence="1">Uncharacterized protein</fullName>
    </submittedName>
</protein>
<dbReference type="InterPro" id="IPR036291">
    <property type="entry name" value="NAD(P)-bd_dom_sf"/>
</dbReference>
<evidence type="ECO:0000313" key="1">
    <source>
        <dbReference type="EMBL" id="KIX05868.1"/>
    </source>
</evidence>
<dbReference type="EMBL" id="KN847477">
    <property type="protein sequence ID" value="KIX05868.1"/>
    <property type="molecule type" value="Genomic_DNA"/>
</dbReference>
<dbReference type="STRING" id="1442369.A0A0D2H641"/>
<dbReference type="SUPFAM" id="SSF51735">
    <property type="entry name" value="NAD(P)-binding Rossmann-fold domains"/>
    <property type="match status" value="1"/>
</dbReference>
<reference evidence="1 2" key="1">
    <citation type="submission" date="2015-01" db="EMBL/GenBank/DDBJ databases">
        <title>The Genome Sequence of Rhinocladiella mackenzie CBS 650.93.</title>
        <authorList>
            <consortium name="The Broad Institute Genomics Platform"/>
            <person name="Cuomo C."/>
            <person name="de Hoog S."/>
            <person name="Gorbushina A."/>
            <person name="Stielow B."/>
            <person name="Teixiera M."/>
            <person name="Abouelleil A."/>
            <person name="Chapman S.B."/>
            <person name="Priest M."/>
            <person name="Young S.K."/>
            <person name="Wortman J."/>
            <person name="Nusbaum C."/>
            <person name="Birren B."/>
        </authorList>
    </citation>
    <scope>NUCLEOTIDE SEQUENCE [LARGE SCALE GENOMIC DNA]</scope>
    <source>
        <strain evidence="1 2">CBS 650.93</strain>
    </source>
</reference>
<dbReference type="Pfam" id="PF13561">
    <property type="entry name" value="adh_short_C2"/>
    <property type="match status" value="1"/>
</dbReference>
<name>A0A0D2H641_9EURO</name>
<dbReference type="Gene3D" id="3.40.50.720">
    <property type="entry name" value="NAD(P)-binding Rossmann-like Domain"/>
    <property type="match status" value="1"/>
</dbReference>